<dbReference type="SMART" id="SM00406">
    <property type="entry name" value="IGv"/>
    <property type="match status" value="1"/>
</dbReference>
<dbReference type="PANTHER" id="PTHR19367">
    <property type="entry name" value="T-CELL RECEPTOR ALPHA CHAIN V REGION"/>
    <property type="match status" value="1"/>
</dbReference>
<dbReference type="PROSITE" id="PS50835">
    <property type="entry name" value="IG_LIKE"/>
    <property type="match status" value="1"/>
</dbReference>
<dbReference type="Gene3D" id="2.60.40.10">
    <property type="entry name" value="Immunoglobulins"/>
    <property type="match status" value="1"/>
</dbReference>
<keyword evidence="1" id="KW-0732">Signal</keyword>
<dbReference type="InterPro" id="IPR003599">
    <property type="entry name" value="Ig_sub"/>
</dbReference>
<reference evidence="8" key="3">
    <citation type="journal article" date="2014" name="Nature">
        <title>Elephant shark genome provides unique insights into gnathostome evolution.</title>
        <authorList>
            <consortium name="International Elephant Shark Genome Sequencing Consortium"/>
            <person name="Venkatesh B."/>
            <person name="Lee A.P."/>
            <person name="Ravi V."/>
            <person name="Maurya A.K."/>
            <person name="Lian M.M."/>
            <person name="Swann J.B."/>
            <person name="Ohta Y."/>
            <person name="Flajnik M.F."/>
            <person name="Sutoh Y."/>
            <person name="Kasahara M."/>
            <person name="Hoon S."/>
            <person name="Gangu V."/>
            <person name="Roy S.W."/>
            <person name="Irimia M."/>
            <person name="Korzh V."/>
            <person name="Kondrychyn I."/>
            <person name="Lim Z.W."/>
            <person name="Tay B.H."/>
            <person name="Tohari S."/>
            <person name="Kong K.W."/>
            <person name="Ho S."/>
            <person name="Lorente-Galdos B."/>
            <person name="Quilez J."/>
            <person name="Marques-Bonet T."/>
            <person name="Raney B.J."/>
            <person name="Ingham P.W."/>
            <person name="Tay A."/>
            <person name="Hillier L.W."/>
            <person name="Minx P."/>
            <person name="Boehm T."/>
            <person name="Wilson R.K."/>
            <person name="Brenner S."/>
            <person name="Warren W.C."/>
        </authorList>
    </citation>
    <scope>NUCLEOTIDE SEQUENCE [LARGE SCALE GENOMIC DNA]</scope>
</reference>
<keyword evidence="3" id="KW-0675">Receptor</keyword>
<dbReference type="OMA" id="DMKRERH"/>
<dbReference type="GO" id="GO:0042101">
    <property type="term" value="C:T cell receptor complex"/>
    <property type="evidence" value="ECO:0007669"/>
    <property type="project" value="UniProtKB-KW"/>
</dbReference>
<feature type="domain" description="Ig-like" evidence="6">
    <location>
        <begin position="30"/>
        <end position="131"/>
    </location>
</feature>
<sequence length="160" mass="17691">VESVMGLEGASLCLVLAGDSVTQKVGSVTGKEVGSVTMECHYDTSLSSYYVNWYREKQEAQLQYVLQKGSRGSTDIADFAKKRFSAELQTSTNFTSLTISLLELSDSAVYYCALQPHSDGNQSETRTKTISVFWVCAPVSLGRSSDFLWEGKRDKDTKRT</sequence>
<evidence type="ECO:0000256" key="4">
    <source>
        <dbReference type="ARBA" id="ARBA00023319"/>
    </source>
</evidence>
<protein>
    <recommendedName>
        <fullName evidence="6">Ig-like domain-containing protein</fullName>
    </recommendedName>
</protein>
<keyword evidence="2" id="KW-1064">Adaptive immunity</keyword>
<organism evidence="7 8">
    <name type="scientific">Callorhinchus milii</name>
    <name type="common">Ghost shark</name>
    <dbReference type="NCBI Taxonomy" id="7868"/>
    <lineage>
        <taxon>Eukaryota</taxon>
        <taxon>Metazoa</taxon>
        <taxon>Chordata</taxon>
        <taxon>Craniata</taxon>
        <taxon>Vertebrata</taxon>
        <taxon>Chondrichthyes</taxon>
        <taxon>Holocephali</taxon>
        <taxon>Chimaeriformes</taxon>
        <taxon>Callorhinchidae</taxon>
        <taxon>Callorhinchus</taxon>
    </lineage>
</organism>
<evidence type="ECO:0000256" key="1">
    <source>
        <dbReference type="ARBA" id="ARBA00022729"/>
    </source>
</evidence>
<keyword evidence="5" id="KW-1279">T cell receptor</keyword>
<name>A0A4W3GY34_CALMI</name>
<evidence type="ECO:0000313" key="8">
    <source>
        <dbReference type="Proteomes" id="UP000314986"/>
    </source>
</evidence>
<dbReference type="Proteomes" id="UP000314986">
    <property type="component" value="Unassembled WGS sequence"/>
</dbReference>
<proteinExistence type="predicted"/>
<dbReference type="SMART" id="SM00409">
    <property type="entry name" value="IG"/>
    <property type="match status" value="1"/>
</dbReference>
<dbReference type="PANTHER" id="PTHR19367:SF18">
    <property type="entry name" value="T CELL RECEPTOR ALPHA VARIABLE 16"/>
    <property type="match status" value="1"/>
</dbReference>
<dbReference type="InParanoid" id="A0A4W3GY34"/>
<dbReference type="InterPro" id="IPR013783">
    <property type="entry name" value="Ig-like_fold"/>
</dbReference>
<reference evidence="7" key="4">
    <citation type="submission" date="2025-08" db="UniProtKB">
        <authorList>
            <consortium name="Ensembl"/>
        </authorList>
    </citation>
    <scope>IDENTIFICATION</scope>
</reference>
<keyword evidence="5" id="KW-0391">Immunity</keyword>
<accession>A0A4W3GY34</accession>
<keyword evidence="8" id="KW-1185">Reference proteome</keyword>
<dbReference type="GeneTree" id="ENSGT00970000196777"/>
<dbReference type="Pfam" id="PF07686">
    <property type="entry name" value="V-set"/>
    <property type="match status" value="1"/>
</dbReference>
<reference evidence="8" key="2">
    <citation type="journal article" date="2007" name="PLoS Biol.">
        <title>Survey sequencing and comparative analysis of the elephant shark (Callorhinchus milii) genome.</title>
        <authorList>
            <person name="Venkatesh B."/>
            <person name="Kirkness E.F."/>
            <person name="Loh Y.H."/>
            <person name="Halpern A.L."/>
            <person name="Lee A.P."/>
            <person name="Johnson J."/>
            <person name="Dandona N."/>
            <person name="Viswanathan L.D."/>
            <person name="Tay A."/>
            <person name="Venter J.C."/>
            <person name="Strausberg R.L."/>
            <person name="Brenner S."/>
        </authorList>
    </citation>
    <scope>NUCLEOTIDE SEQUENCE [LARGE SCALE GENOMIC DNA]</scope>
</reference>
<dbReference type="InterPro" id="IPR036179">
    <property type="entry name" value="Ig-like_dom_sf"/>
</dbReference>
<evidence type="ECO:0000256" key="2">
    <source>
        <dbReference type="ARBA" id="ARBA00023130"/>
    </source>
</evidence>
<evidence type="ECO:0000259" key="6">
    <source>
        <dbReference type="PROSITE" id="PS50835"/>
    </source>
</evidence>
<dbReference type="InterPro" id="IPR007110">
    <property type="entry name" value="Ig-like_dom"/>
</dbReference>
<dbReference type="CDD" id="cd00099">
    <property type="entry name" value="IgV"/>
    <property type="match status" value="1"/>
</dbReference>
<dbReference type="SUPFAM" id="SSF48726">
    <property type="entry name" value="Immunoglobulin"/>
    <property type="match status" value="1"/>
</dbReference>
<dbReference type="InterPro" id="IPR051287">
    <property type="entry name" value="TCR_variable_region"/>
</dbReference>
<dbReference type="InterPro" id="IPR013106">
    <property type="entry name" value="Ig_V-set"/>
</dbReference>
<dbReference type="STRING" id="7868.ENSCMIP00000007930"/>
<dbReference type="AlphaFoldDB" id="A0A4W3GY34"/>
<dbReference type="GO" id="GO:0002250">
    <property type="term" value="P:adaptive immune response"/>
    <property type="evidence" value="ECO:0007669"/>
    <property type="project" value="UniProtKB-KW"/>
</dbReference>
<evidence type="ECO:0000256" key="3">
    <source>
        <dbReference type="ARBA" id="ARBA00023170"/>
    </source>
</evidence>
<keyword evidence="4" id="KW-0393">Immunoglobulin domain</keyword>
<reference evidence="7" key="5">
    <citation type="submission" date="2025-09" db="UniProtKB">
        <authorList>
            <consortium name="Ensembl"/>
        </authorList>
    </citation>
    <scope>IDENTIFICATION</scope>
</reference>
<evidence type="ECO:0000313" key="7">
    <source>
        <dbReference type="Ensembl" id="ENSCMIP00000007930.1"/>
    </source>
</evidence>
<reference evidence="8" key="1">
    <citation type="journal article" date="2006" name="Science">
        <title>Ancient noncoding elements conserved in the human genome.</title>
        <authorList>
            <person name="Venkatesh B."/>
            <person name="Kirkness E.F."/>
            <person name="Loh Y.H."/>
            <person name="Halpern A.L."/>
            <person name="Lee A.P."/>
            <person name="Johnson J."/>
            <person name="Dandona N."/>
            <person name="Viswanathan L.D."/>
            <person name="Tay A."/>
            <person name="Venter J.C."/>
            <person name="Strausberg R.L."/>
            <person name="Brenner S."/>
        </authorList>
    </citation>
    <scope>NUCLEOTIDE SEQUENCE [LARGE SCALE GENOMIC DNA]</scope>
</reference>
<dbReference type="Ensembl" id="ENSCMIT00000008160.1">
    <property type="protein sequence ID" value="ENSCMIP00000007930.1"/>
    <property type="gene ID" value="ENSCMIG00000004283.1"/>
</dbReference>
<evidence type="ECO:0000256" key="5">
    <source>
        <dbReference type="ARBA" id="ARBA00043266"/>
    </source>
</evidence>